<feature type="compositionally biased region" description="Polar residues" evidence="1">
    <location>
        <begin position="84"/>
        <end position="94"/>
    </location>
</feature>
<accession>A0A2U1P4T7</accession>
<protein>
    <submittedName>
        <fullName evidence="2">Uncharacterized protein</fullName>
    </submittedName>
</protein>
<reference evidence="2 3" key="1">
    <citation type="journal article" date="2018" name="Mol. Plant">
        <title>The genome of Artemisia annua provides insight into the evolution of Asteraceae family and artemisinin biosynthesis.</title>
        <authorList>
            <person name="Shen Q."/>
            <person name="Zhang L."/>
            <person name="Liao Z."/>
            <person name="Wang S."/>
            <person name="Yan T."/>
            <person name="Shi P."/>
            <person name="Liu M."/>
            <person name="Fu X."/>
            <person name="Pan Q."/>
            <person name="Wang Y."/>
            <person name="Lv Z."/>
            <person name="Lu X."/>
            <person name="Zhang F."/>
            <person name="Jiang W."/>
            <person name="Ma Y."/>
            <person name="Chen M."/>
            <person name="Hao X."/>
            <person name="Li L."/>
            <person name="Tang Y."/>
            <person name="Lv G."/>
            <person name="Zhou Y."/>
            <person name="Sun X."/>
            <person name="Brodelius P.E."/>
            <person name="Rose J.K.C."/>
            <person name="Tang K."/>
        </authorList>
    </citation>
    <scope>NUCLEOTIDE SEQUENCE [LARGE SCALE GENOMIC DNA]</scope>
    <source>
        <strain evidence="3">cv. Huhao1</strain>
        <tissue evidence="2">Leaf</tissue>
    </source>
</reference>
<feature type="region of interest" description="Disordered" evidence="1">
    <location>
        <begin position="1"/>
        <end position="59"/>
    </location>
</feature>
<evidence type="ECO:0000313" key="3">
    <source>
        <dbReference type="Proteomes" id="UP000245207"/>
    </source>
</evidence>
<dbReference type="PANTHER" id="PTHR33595">
    <property type="entry name" value="VON WILLEBRAND FACTOR A DOMAIN PROTEIN"/>
    <property type="match status" value="1"/>
</dbReference>
<comment type="caution">
    <text evidence="2">The sequence shown here is derived from an EMBL/GenBank/DDBJ whole genome shotgun (WGS) entry which is preliminary data.</text>
</comment>
<dbReference type="Proteomes" id="UP000245207">
    <property type="component" value="Unassembled WGS sequence"/>
</dbReference>
<dbReference type="EMBL" id="PKPP01001675">
    <property type="protein sequence ID" value="PWA80776.1"/>
    <property type="molecule type" value="Genomic_DNA"/>
</dbReference>
<proteinExistence type="predicted"/>
<dbReference type="AlphaFoldDB" id="A0A2U1P4T7"/>
<dbReference type="PANTHER" id="PTHR33595:SF7">
    <property type="entry name" value="OS12G0242500 PROTEIN"/>
    <property type="match status" value="1"/>
</dbReference>
<evidence type="ECO:0000256" key="1">
    <source>
        <dbReference type="SAM" id="MobiDB-lite"/>
    </source>
</evidence>
<name>A0A2U1P4T7_ARTAN</name>
<feature type="compositionally biased region" description="Low complexity" evidence="1">
    <location>
        <begin position="15"/>
        <end position="27"/>
    </location>
</feature>
<feature type="region of interest" description="Disordered" evidence="1">
    <location>
        <begin position="75"/>
        <end position="94"/>
    </location>
</feature>
<organism evidence="2 3">
    <name type="scientific">Artemisia annua</name>
    <name type="common">Sweet wormwood</name>
    <dbReference type="NCBI Taxonomy" id="35608"/>
    <lineage>
        <taxon>Eukaryota</taxon>
        <taxon>Viridiplantae</taxon>
        <taxon>Streptophyta</taxon>
        <taxon>Embryophyta</taxon>
        <taxon>Tracheophyta</taxon>
        <taxon>Spermatophyta</taxon>
        <taxon>Magnoliopsida</taxon>
        <taxon>eudicotyledons</taxon>
        <taxon>Gunneridae</taxon>
        <taxon>Pentapetalae</taxon>
        <taxon>asterids</taxon>
        <taxon>campanulids</taxon>
        <taxon>Asterales</taxon>
        <taxon>Asteraceae</taxon>
        <taxon>Asteroideae</taxon>
        <taxon>Anthemideae</taxon>
        <taxon>Artemisiinae</taxon>
        <taxon>Artemisia</taxon>
    </lineage>
</organism>
<sequence>MVMMTKFRPIAPKPAASASGSGDSTADNKSFSPQGKRKYVKVKSFNKSSKKRKVVKSQERASCGAERVVTLPLMPETPDRKENNNQTVHDSRVSSSPMLLSFRNNSHETSRESRTYLSHEIYGSATCHSYKPQTVSYMTVEQVTKAKVDNGLVGWKDMENDTCPRFVTDNGHVLRNKQQASAMENFFIRIGVNIMVDFVLVRCLSSTFVCSSERIVNQAKSKPLSIYGYGFENPKNIK</sequence>
<keyword evidence="3" id="KW-1185">Reference proteome</keyword>
<evidence type="ECO:0000313" key="2">
    <source>
        <dbReference type="EMBL" id="PWA80776.1"/>
    </source>
</evidence>
<gene>
    <name evidence="2" type="ORF">CTI12_AA086320</name>
</gene>